<evidence type="ECO:0000313" key="2">
    <source>
        <dbReference type="Proteomes" id="UP001338125"/>
    </source>
</evidence>
<evidence type="ECO:0008006" key="3">
    <source>
        <dbReference type="Google" id="ProtNLM"/>
    </source>
</evidence>
<dbReference type="Proteomes" id="UP001338125">
    <property type="component" value="Unassembled WGS sequence"/>
</dbReference>
<sequence length="378" mass="42630">MVSHPTNAPADVTDYGLISRLSHICPEAEHHAGMIRVDESPKPSRITRDMASSIGVLDTFPVEVMHLILGEADFQSISRFSLTSLRAYNIVQTLHAYRDLMEYAPKALVALSRTRLIQYHSAATLHAALQSQACISCGEYGAYLFLPTCQRCCWWCLDKNRSLQVMPRGAAGICFSLTSRQLDELPTMLSLPGHYFHGHRDIRHKKRSKLVCVGAAKKRSLSIYGSEEEIARLPLIKRPRLSERRLYEYGIYQAASLEPSSQDPLMLPDLRRSMADPCGGMASICFPSLVHNRLETRLWCLGCDWLSDNHATRLTSPTISRLIPDNLNPDDVYRGMRLRARSRSNFLRHIKHCFGVRKVARRVGLGSWARGLTTRTAI</sequence>
<evidence type="ECO:0000313" key="1">
    <source>
        <dbReference type="EMBL" id="KAK5989025.1"/>
    </source>
</evidence>
<protein>
    <recommendedName>
        <fullName evidence="3">F-box domain-containing protein</fullName>
    </recommendedName>
</protein>
<gene>
    <name evidence="1" type="ORF">PT974_10523</name>
</gene>
<keyword evidence="2" id="KW-1185">Reference proteome</keyword>
<organism evidence="1 2">
    <name type="scientific">Cladobotryum mycophilum</name>
    <dbReference type="NCBI Taxonomy" id="491253"/>
    <lineage>
        <taxon>Eukaryota</taxon>
        <taxon>Fungi</taxon>
        <taxon>Dikarya</taxon>
        <taxon>Ascomycota</taxon>
        <taxon>Pezizomycotina</taxon>
        <taxon>Sordariomycetes</taxon>
        <taxon>Hypocreomycetidae</taxon>
        <taxon>Hypocreales</taxon>
        <taxon>Hypocreaceae</taxon>
        <taxon>Cladobotryum</taxon>
    </lineage>
</organism>
<comment type="caution">
    <text evidence="1">The sequence shown here is derived from an EMBL/GenBank/DDBJ whole genome shotgun (WGS) entry which is preliminary data.</text>
</comment>
<accession>A0ABR0SB34</accession>
<reference evidence="1 2" key="1">
    <citation type="submission" date="2024-01" db="EMBL/GenBank/DDBJ databases">
        <title>Complete genome of Cladobotryum mycophilum ATHUM6906.</title>
        <authorList>
            <person name="Christinaki A.C."/>
            <person name="Myridakis A.I."/>
            <person name="Kouvelis V.N."/>
        </authorList>
    </citation>
    <scope>NUCLEOTIDE SEQUENCE [LARGE SCALE GENOMIC DNA]</scope>
    <source>
        <strain evidence="1 2">ATHUM6906</strain>
    </source>
</reference>
<proteinExistence type="predicted"/>
<dbReference type="EMBL" id="JAVFKD010000015">
    <property type="protein sequence ID" value="KAK5989025.1"/>
    <property type="molecule type" value="Genomic_DNA"/>
</dbReference>
<name>A0ABR0SB34_9HYPO</name>